<dbReference type="RefSeq" id="WP_271715886.1">
    <property type="nucleotide sequence ID" value="NZ_AP024169.1"/>
</dbReference>
<sequence length="62" mass="7429">MIEDKMKEDIGKIFIWQGNKIEIINAFTCYEGDFYEYKIFGDDKVYRVNIFKDMSFAMSIPK</sequence>
<organism evidence="1 2">
    <name type="scientific">Anaeromicropila herbilytica</name>
    <dbReference type="NCBI Taxonomy" id="2785025"/>
    <lineage>
        <taxon>Bacteria</taxon>
        <taxon>Bacillati</taxon>
        <taxon>Bacillota</taxon>
        <taxon>Clostridia</taxon>
        <taxon>Lachnospirales</taxon>
        <taxon>Lachnospiraceae</taxon>
        <taxon>Anaeromicropila</taxon>
    </lineage>
</organism>
<dbReference type="EMBL" id="AP024169">
    <property type="protein sequence ID" value="BCN30684.1"/>
    <property type="molecule type" value="Genomic_DNA"/>
</dbReference>
<name>A0A7R7EKY1_9FIRM</name>
<protein>
    <submittedName>
        <fullName evidence="1">Uncharacterized protein</fullName>
    </submittedName>
</protein>
<dbReference type="KEGG" id="ahb:bsdtb5_19790"/>
<reference evidence="1 2" key="1">
    <citation type="submission" date="2020-11" db="EMBL/GenBank/DDBJ databases">
        <title>Draft genome sequencing of a Lachnospiraceae strain isolated from anoxic soil subjected to BSD treatment.</title>
        <authorList>
            <person name="Uek A."/>
            <person name="Tonouchi A."/>
        </authorList>
    </citation>
    <scope>NUCLEOTIDE SEQUENCE [LARGE SCALE GENOMIC DNA]</scope>
    <source>
        <strain evidence="1 2">TB5</strain>
    </source>
</reference>
<proteinExistence type="predicted"/>
<accession>A0A7R7EKY1</accession>
<dbReference type="Proteomes" id="UP000595897">
    <property type="component" value="Chromosome"/>
</dbReference>
<evidence type="ECO:0000313" key="1">
    <source>
        <dbReference type="EMBL" id="BCN30684.1"/>
    </source>
</evidence>
<evidence type="ECO:0000313" key="2">
    <source>
        <dbReference type="Proteomes" id="UP000595897"/>
    </source>
</evidence>
<gene>
    <name evidence="1" type="ORF">bsdtb5_19790</name>
</gene>
<dbReference type="AlphaFoldDB" id="A0A7R7EKY1"/>
<keyword evidence="2" id="KW-1185">Reference proteome</keyword>